<proteinExistence type="predicted"/>
<dbReference type="EMBL" id="JRNR01000008">
    <property type="protein sequence ID" value="KGF50210.1"/>
    <property type="molecule type" value="Genomic_DNA"/>
</dbReference>
<evidence type="ECO:0000313" key="1">
    <source>
        <dbReference type="EMBL" id="KGF50210.1"/>
    </source>
</evidence>
<sequence>MMQTENNISDKRIRLAIRVGKSSMSFSVGDPQINGNIVFEPYELNNGMAIAANLREAFKKSELLQSGYKRSLVIVDSPVMLVPLDEYHEQEVETLYKHTYKWQRNEEIVTNVVAELNAVAVFTINKDLQLVAEDHFVDVRIQPLMQSVWSHLYHRAFTGSRRKLFVYFHDKRMEIMRFQLNRFDFSNAYEAVNTKDTLYYILNVWKQLGMEHGDNELYVTGDIPNKAELRTELEQFVSRTYFINLETDFNNAKIAKRTDIPYDLKALYLD</sequence>
<gene>
    <name evidence="1" type="ORF">HMPREF0654_02320</name>
</gene>
<reference evidence="1 2" key="1">
    <citation type="submission" date="2014-07" db="EMBL/GenBank/DDBJ databases">
        <authorList>
            <person name="McCorrison J."/>
            <person name="Sanka R."/>
            <person name="Torralba M."/>
            <person name="Gillis M."/>
            <person name="Haft D.H."/>
            <person name="Methe B."/>
            <person name="Sutton G."/>
            <person name="Nelson K.E."/>
        </authorList>
    </citation>
    <scope>NUCLEOTIDE SEQUENCE [LARGE SCALE GENOMIC DNA]</scope>
    <source>
        <strain evidence="1 2">DNF00882</strain>
    </source>
</reference>
<evidence type="ECO:0000313" key="2">
    <source>
        <dbReference type="Proteomes" id="UP000029538"/>
    </source>
</evidence>
<dbReference type="CDD" id="cd24013">
    <property type="entry name" value="ASKHA_ATPase_BT3980-like"/>
    <property type="match status" value="1"/>
</dbReference>
<dbReference type="Gene3D" id="3.30.420.250">
    <property type="match status" value="1"/>
</dbReference>
<name>A0A096ATZ3_9BACT</name>
<comment type="caution">
    <text evidence="1">The sequence shown here is derived from an EMBL/GenBank/DDBJ whole genome shotgun (WGS) entry which is preliminary data.</text>
</comment>
<accession>A0A096ATZ3</accession>
<dbReference type="RefSeq" id="WP_036882410.1">
    <property type="nucleotide sequence ID" value="NZ_JRNR01000008.1"/>
</dbReference>
<dbReference type="InterPro" id="IPR024213">
    <property type="entry name" value="DUF3822"/>
</dbReference>
<dbReference type="AlphaFoldDB" id="A0A096ATZ3"/>
<dbReference type="Gene3D" id="3.30.420.260">
    <property type="match status" value="1"/>
</dbReference>
<evidence type="ECO:0008006" key="3">
    <source>
        <dbReference type="Google" id="ProtNLM"/>
    </source>
</evidence>
<protein>
    <recommendedName>
        <fullName evidence="3">DUF3822 domain-containing protein</fullName>
    </recommendedName>
</protein>
<dbReference type="Pfam" id="PF12864">
    <property type="entry name" value="DUF3822"/>
    <property type="match status" value="1"/>
</dbReference>
<organism evidence="1 2">
    <name type="scientific">Prevotella disiens DNF00882</name>
    <dbReference type="NCBI Taxonomy" id="1401075"/>
    <lineage>
        <taxon>Bacteria</taxon>
        <taxon>Pseudomonadati</taxon>
        <taxon>Bacteroidota</taxon>
        <taxon>Bacteroidia</taxon>
        <taxon>Bacteroidales</taxon>
        <taxon>Prevotellaceae</taxon>
        <taxon>Prevotella</taxon>
    </lineage>
</organism>
<dbReference type="Proteomes" id="UP000029538">
    <property type="component" value="Unassembled WGS sequence"/>
</dbReference>